<comment type="subcellular location">
    <subcellularLocation>
        <location evidence="1">Membrane</location>
        <topology evidence="1">Single-pass type I membrane protein</topology>
    </subcellularLocation>
</comment>
<keyword evidence="5 6" id="KW-0472">Membrane</keyword>
<dbReference type="Proteomes" id="UP001187415">
    <property type="component" value="Unassembled WGS sequence"/>
</dbReference>
<reference evidence="9" key="1">
    <citation type="submission" date="2023-07" db="EMBL/GenBank/DDBJ databases">
        <title>Chromosome-level Genome Assembly of Striped Snakehead (Channa striata).</title>
        <authorList>
            <person name="Liu H."/>
        </authorList>
    </citation>
    <scope>NUCLEOTIDE SEQUENCE</scope>
    <source>
        <strain evidence="9">Gz</strain>
        <tissue evidence="9">Muscle</tissue>
    </source>
</reference>
<dbReference type="AlphaFoldDB" id="A0AA88NI28"/>
<keyword evidence="10" id="KW-1185">Reference proteome</keyword>
<feature type="chain" id="PRO_5041702350" description="Syndecan/Neurexin domain-containing protein" evidence="7">
    <location>
        <begin position="22"/>
        <end position="142"/>
    </location>
</feature>
<feature type="domain" description="Syndecan/Neurexin" evidence="8">
    <location>
        <begin position="88"/>
        <end position="134"/>
    </location>
</feature>
<organism evidence="9 10">
    <name type="scientific">Channa striata</name>
    <name type="common">Snakehead murrel</name>
    <name type="synonym">Ophicephalus striatus</name>
    <dbReference type="NCBI Taxonomy" id="64152"/>
    <lineage>
        <taxon>Eukaryota</taxon>
        <taxon>Metazoa</taxon>
        <taxon>Chordata</taxon>
        <taxon>Craniata</taxon>
        <taxon>Vertebrata</taxon>
        <taxon>Euteleostomi</taxon>
        <taxon>Actinopterygii</taxon>
        <taxon>Neopterygii</taxon>
        <taxon>Teleostei</taxon>
        <taxon>Neoteleostei</taxon>
        <taxon>Acanthomorphata</taxon>
        <taxon>Anabantaria</taxon>
        <taxon>Anabantiformes</taxon>
        <taxon>Channoidei</taxon>
        <taxon>Channidae</taxon>
        <taxon>Channa</taxon>
    </lineage>
</organism>
<feature type="signal peptide" evidence="7">
    <location>
        <begin position="1"/>
        <end position="21"/>
    </location>
</feature>
<keyword evidence="7" id="KW-0732">Signal</keyword>
<dbReference type="EMBL" id="JAUPFM010000003">
    <property type="protein sequence ID" value="KAK2856126.1"/>
    <property type="molecule type" value="Genomic_DNA"/>
</dbReference>
<evidence type="ECO:0000256" key="2">
    <source>
        <dbReference type="ARBA" id="ARBA00010241"/>
    </source>
</evidence>
<feature type="transmembrane region" description="Helical" evidence="6">
    <location>
        <begin position="95"/>
        <end position="119"/>
    </location>
</feature>
<evidence type="ECO:0000259" key="8">
    <source>
        <dbReference type="Pfam" id="PF01034"/>
    </source>
</evidence>
<name>A0AA88NI28_CHASR</name>
<keyword evidence="4 6" id="KW-1133">Transmembrane helix</keyword>
<protein>
    <recommendedName>
        <fullName evidence="8">Syndecan/Neurexin domain-containing protein</fullName>
    </recommendedName>
</protein>
<gene>
    <name evidence="9" type="ORF">Q5P01_004861</name>
</gene>
<comment type="caution">
    <text evidence="9">The sequence shown here is derived from an EMBL/GenBank/DDBJ whole genome shotgun (WGS) entry which is preliminary data.</text>
</comment>
<comment type="similarity">
    <text evidence="2">Belongs to the neurexin family.</text>
</comment>
<evidence type="ECO:0000256" key="6">
    <source>
        <dbReference type="SAM" id="Phobius"/>
    </source>
</evidence>
<evidence type="ECO:0000313" key="9">
    <source>
        <dbReference type="EMBL" id="KAK2856126.1"/>
    </source>
</evidence>
<evidence type="ECO:0000256" key="5">
    <source>
        <dbReference type="ARBA" id="ARBA00023136"/>
    </source>
</evidence>
<dbReference type="InterPro" id="IPR027789">
    <property type="entry name" value="Syndecan/Neurexin_dom"/>
</dbReference>
<accession>A0AA88NI28</accession>
<evidence type="ECO:0000256" key="7">
    <source>
        <dbReference type="SAM" id="SignalP"/>
    </source>
</evidence>
<dbReference type="GO" id="GO:0016020">
    <property type="term" value="C:membrane"/>
    <property type="evidence" value="ECO:0007669"/>
    <property type="project" value="UniProtKB-SubCell"/>
</dbReference>
<evidence type="ECO:0000256" key="1">
    <source>
        <dbReference type="ARBA" id="ARBA00004479"/>
    </source>
</evidence>
<keyword evidence="3 6" id="KW-0812">Transmembrane</keyword>
<sequence length="142" mass="15665">MTVTRTALFFLALGFLHPVRMSFTALLEDVEGSGYDLDSSGSGLGDLSEQREISNMEVYPSSQDLTAETTHWPANDSEYFVSVTNNINFLENKQVFTAVIAGGVTGMILAAILTALLIWKWQDKENGGYIIGQRVHRDAVIF</sequence>
<evidence type="ECO:0000256" key="3">
    <source>
        <dbReference type="ARBA" id="ARBA00022692"/>
    </source>
</evidence>
<dbReference type="Pfam" id="PF01034">
    <property type="entry name" value="Syndecan"/>
    <property type="match status" value="1"/>
</dbReference>
<evidence type="ECO:0000256" key="4">
    <source>
        <dbReference type="ARBA" id="ARBA00022989"/>
    </source>
</evidence>
<proteinExistence type="inferred from homology"/>
<evidence type="ECO:0000313" key="10">
    <source>
        <dbReference type="Proteomes" id="UP001187415"/>
    </source>
</evidence>